<sequence>MITEKDYKYALNMISELDWNDEAFHQYLEIALDYETVRSAVCSNTTLRFSLICQHKVEVVKRAAHPITGIF</sequence>
<keyword evidence="1" id="KW-0614">Plasmid</keyword>
<name>A0AAU7U412_9GAMM</name>
<protein>
    <submittedName>
        <fullName evidence="1">Uncharacterized protein</fullName>
    </submittedName>
</protein>
<dbReference type="RefSeq" id="WP_350262824.1">
    <property type="nucleotide sequence ID" value="NZ_CP158295.1"/>
</dbReference>
<evidence type="ECO:0000313" key="1">
    <source>
        <dbReference type="EMBL" id="XBV47771.1"/>
    </source>
</evidence>
<proteinExistence type="predicted"/>
<gene>
    <name evidence="1" type="ORF">AAF463_25175</name>
</gene>
<reference evidence="1" key="1">
    <citation type="submission" date="2024-06" db="EMBL/GenBank/DDBJ databases">
        <title>Multiomics insights into the TNT degradation mechanism by Pantoea sp. BJ2 isolated from an ammunition destruction site.</title>
        <authorList>
            <person name="Luo J."/>
        </authorList>
    </citation>
    <scope>NUCLEOTIDE SEQUENCE</scope>
    <source>
        <strain evidence="1">BJ2</strain>
        <plasmid evidence="1">plasmindC</plasmid>
    </source>
</reference>
<dbReference type="EMBL" id="CP158295">
    <property type="protein sequence ID" value="XBV47771.1"/>
    <property type="molecule type" value="Genomic_DNA"/>
</dbReference>
<dbReference type="AlphaFoldDB" id="A0AAU7U412"/>
<organism evidence="1">
    <name type="scientific">Pantoea sp. BJ2</name>
    <dbReference type="NCBI Taxonomy" id="3141322"/>
    <lineage>
        <taxon>Bacteria</taxon>
        <taxon>Pseudomonadati</taxon>
        <taxon>Pseudomonadota</taxon>
        <taxon>Gammaproteobacteria</taxon>
        <taxon>Enterobacterales</taxon>
        <taxon>Erwiniaceae</taxon>
        <taxon>Pantoea</taxon>
    </lineage>
</organism>
<accession>A0AAU7U412</accession>
<geneLocation type="plasmid" evidence="1">
    <name>plasmindC</name>
</geneLocation>